<evidence type="ECO:0000256" key="1">
    <source>
        <dbReference type="SAM" id="Phobius"/>
    </source>
</evidence>
<name>A0A1S1YU06_FLAPC</name>
<sequence>MAFKTKKSNDSNWVSFSDIMTGLMVIFMFIAISYINEVQKREQEINVIIEDYKKVQQSLYVTLDSTFTNRFSKYNLVVNPDLSIQITDASSLFPSQRYDQKVELTMEFNKFLKEFTPLFYNVVLDPKYIDNISEIRIEGHTGIREKSYEFDQEYYEKMLVLSQKRSNKVLNTMMHQPYYTNLSDQNKSRLRFITTSNGLAYGKALDQEGDFKFESGNDIDRKKSMRVEFRIITNSQKVVEEWVKKTE</sequence>
<comment type="caution">
    <text evidence="2">The sequence shown here is derived from an EMBL/GenBank/DDBJ whole genome shotgun (WGS) entry which is preliminary data.</text>
</comment>
<organism evidence="2 3">
    <name type="scientific">Flammeovirga pacifica</name>
    <dbReference type="NCBI Taxonomy" id="915059"/>
    <lineage>
        <taxon>Bacteria</taxon>
        <taxon>Pseudomonadati</taxon>
        <taxon>Bacteroidota</taxon>
        <taxon>Cytophagia</taxon>
        <taxon>Cytophagales</taxon>
        <taxon>Flammeovirgaceae</taxon>
        <taxon>Flammeovirga</taxon>
    </lineage>
</organism>
<keyword evidence="1" id="KW-0812">Transmembrane</keyword>
<gene>
    <name evidence="2" type="ORF">NH26_23320</name>
</gene>
<dbReference type="STRING" id="915059.NH26_23320"/>
<dbReference type="RefSeq" id="WP_044216999.1">
    <property type="nucleotide sequence ID" value="NZ_JRYR02000002.1"/>
</dbReference>
<reference evidence="2 3" key="1">
    <citation type="journal article" date="2012" name="Int. J. Syst. Evol. Microbiol.">
        <title>Flammeovirga pacifica sp. nov., isolated from deep-sea sediment.</title>
        <authorList>
            <person name="Xu H."/>
            <person name="Fu Y."/>
            <person name="Yang N."/>
            <person name="Ding Z."/>
            <person name="Lai Q."/>
            <person name="Zeng R."/>
        </authorList>
    </citation>
    <scope>NUCLEOTIDE SEQUENCE [LARGE SCALE GENOMIC DNA]</scope>
    <source>
        <strain evidence="3">DSM 24597 / LMG 26175 / WPAGA1</strain>
    </source>
</reference>
<evidence type="ECO:0008006" key="4">
    <source>
        <dbReference type="Google" id="ProtNLM"/>
    </source>
</evidence>
<protein>
    <recommendedName>
        <fullName evidence="4">OmpA-like domain-containing protein</fullName>
    </recommendedName>
</protein>
<dbReference type="Proteomes" id="UP000179797">
    <property type="component" value="Unassembled WGS sequence"/>
</dbReference>
<dbReference type="InterPro" id="IPR036737">
    <property type="entry name" value="OmpA-like_sf"/>
</dbReference>
<dbReference type="EMBL" id="JRYR02000002">
    <property type="protein sequence ID" value="OHX64510.1"/>
    <property type="molecule type" value="Genomic_DNA"/>
</dbReference>
<keyword evidence="1" id="KW-1133">Transmembrane helix</keyword>
<accession>A0A1S1YU06</accession>
<dbReference type="OrthoDB" id="9782229at2"/>
<dbReference type="Gene3D" id="3.30.1330.60">
    <property type="entry name" value="OmpA-like domain"/>
    <property type="match status" value="1"/>
</dbReference>
<proteinExistence type="predicted"/>
<evidence type="ECO:0000313" key="2">
    <source>
        <dbReference type="EMBL" id="OHX64510.1"/>
    </source>
</evidence>
<feature type="transmembrane region" description="Helical" evidence="1">
    <location>
        <begin position="12"/>
        <end position="35"/>
    </location>
</feature>
<keyword evidence="1" id="KW-0472">Membrane</keyword>
<keyword evidence="3" id="KW-1185">Reference proteome</keyword>
<evidence type="ECO:0000313" key="3">
    <source>
        <dbReference type="Proteomes" id="UP000179797"/>
    </source>
</evidence>
<dbReference type="AlphaFoldDB" id="A0A1S1YU06"/>